<dbReference type="InterPro" id="IPR006076">
    <property type="entry name" value="FAD-dep_OxRdtase"/>
</dbReference>
<organism evidence="3 4">
    <name type="scientific">Mycena indigotica</name>
    <dbReference type="NCBI Taxonomy" id="2126181"/>
    <lineage>
        <taxon>Eukaryota</taxon>
        <taxon>Fungi</taxon>
        <taxon>Dikarya</taxon>
        <taxon>Basidiomycota</taxon>
        <taxon>Agaricomycotina</taxon>
        <taxon>Agaricomycetes</taxon>
        <taxon>Agaricomycetidae</taxon>
        <taxon>Agaricales</taxon>
        <taxon>Marasmiineae</taxon>
        <taxon>Mycenaceae</taxon>
        <taxon>Mycena</taxon>
    </lineage>
</organism>
<evidence type="ECO:0000259" key="2">
    <source>
        <dbReference type="Pfam" id="PF01266"/>
    </source>
</evidence>
<dbReference type="Pfam" id="PF01266">
    <property type="entry name" value="DAO"/>
    <property type="match status" value="1"/>
</dbReference>
<keyword evidence="1" id="KW-0732">Signal</keyword>
<name>A0A8H6W0R6_9AGAR</name>
<evidence type="ECO:0000256" key="1">
    <source>
        <dbReference type="SAM" id="SignalP"/>
    </source>
</evidence>
<dbReference type="InterPro" id="IPR036188">
    <property type="entry name" value="FAD/NAD-bd_sf"/>
</dbReference>
<evidence type="ECO:0000313" key="4">
    <source>
        <dbReference type="Proteomes" id="UP000636479"/>
    </source>
</evidence>
<protein>
    <submittedName>
        <fullName evidence="3">FAD-dependent protein</fullName>
    </submittedName>
</protein>
<comment type="caution">
    <text evidence="3">The sequence shown here is derived from an EMBL/GenBank/DDBJ whole genome shotgun (WGS) entry which is preliminary data.</text>
</comment>
<keyword evidence="4" id="KW-1185">Reference proteome</keyword>
<dbReference type="GO" id="GO:0005737">
    <property type="term" value="C:cytoplasm"/>
    <property type="evidence" value="ECO:0007669"/>
    <property type="project" value="TreeGrafter"/>
</dbReference>
<proteinExistence type="predicted"/>
<evidence type="ECO:0000313" key="3">
    <source>
        <dbReference type="EMBL" id="KAF7298801.1"/>
    </source>
</evidence>
<dbReference type="RefSeq" id="XP_037218189.1">
    <property type="nucleotide sequence ID" value="XM_037364947.1"/>
</dbReference>
<reference evidence="3" key="1">
    <citation type="submission" date="2020-05" db="EMBL/GenBank/DDBJ databases">
        <title>Mycena genomes resolve the evolution of fungal bioluminescence.</title>
        <authorList>
            <person name="Tsai I.J."/>
        </authorList>
    </citation>
    <scope>NUCLEOTIDE SEQUENCE</scope>
    <source>
        <strain evidence="3">171206Taipei</strain>
    </source>
</reference>
<dbReference type="PANTHER" id="PTHR13847">
    <property type="entry name" value="SARCOSINE DEHYDROGENASE-RELATED"/>
    <property type="match status" value="1"/>
</dbReference>
<dbReference type="Gene3D" id="3.30.9.10">
    <property type="entry name" value="D-Amino Acid Oxidase, subunit A, domain 2"/>
    <property type="match status" value="2"/>
</dbReference>
<feature type="domain" description="FAD dependent oxidoreductase" evidence="2">
    <location>
        <begin position="77"/>
        <end position="511"/>
    </location>
</feature>
<feature type="signal peptide" evidence="1">
    <location>
        <begin position="1"/>
        <end position="19"/>
    </location>
</feature>
<sequence>MRATFSLLLLAVHTAVVSSAVLDTIIDEVKREYQEVTNRIATSPGIPVAQPMTPYWTIPVSPISQHGKDDPLPQDSDVVVIGSGVTGLAVVHTLLESSAKKQLRIVMLEARDATSGATARNGGHITPNLYNDYSDLKEAYGIDVAKQIINFRFSHIDAFLNVCKAVDVGADSQCRKVDTFDLYLDQEEFNTGKANLEAYLQDFPEQRPIWRIVDNLDSIQVSPETVAGAITTTAGALHPYRYVTSVLSYLLSKHSQTFQLFTNTPALEITSDASGYSIKTSRGTIRTQNVVHATNGWASHLLPKLRGKVIPIRGHMTAHRPGTNMGAFPVNSPNPQANNSWAGTRSFTISGASTYNYLTQQLPASASIPGGKFPASNGEFMFGGGLDASSITTVLPELGVADDHKPVDLTLGGYLSGALSMYFGKHWGPEGRPDKPESDELNPGRVLKVWTGILGLSADFRPWIGRIPAALTDRAEPKKSDVTAPGEWIAAGYSGEGMAHAFLAGKAVADMILGTPDVKVPEPFVITEARWERASLENLVAGAL</sequence>
<gene>
    <name evidence="3" type="ORF">MIND_00827700</name>
</gene>
<dbReference type="PANTHER" id="PTHR13847:SF213">
    <property type="entry name" value="DEPENDENT OXIDOREDUCTASE, PUTATIVE-RELATED"/>
    <property type="match status" value="1"/>
</dbReference>
<accession>A0A8H6W0R6</accession>
<dbReference type="Gene3D" id="3.50.50.60">
    <property type="entry name" value="FAD/NAD(P)-binding domain"/>
    <property type="match status" value="2"/>
</dbReference>
<dbReference type="SUPFAM" id="SSF51905">
    <property type="entry name" value="FAD/NAD(P)-binding domain"/>
    <property type="match status" value="1"/>
</dbReference>
<dbReference type="OrthoDB" id="429143at2759"/>
<dbReference type="GeneID" id="59347463"/>
<dbReference type="AlphaFoldDB" id="A0A8H6W0R6"/>
<dbReference type="EMBL" id="JACAZF010000007">
    <property type="protein sequence ID" value="KAF7298801.1"/>
    <property type="molecule type" value="Genomic_DNA"/>
</dbReference>
<dbReference type="Proteomes" id="UP000636479">
    <property type="component" value="Unassembled WGS sequence"/>
</dbReference>
<feature type="chain" id="PRO_5034293128" evidence="1">
    <location>
        <begin position="20"/>
        <end position="544"/>
    </location>
</feature>